<evidence type="ECO:0000259" key="13">
    <source>
        <dbReference type="Pfam" id="PF00370"/>
    </source>
</evidence>
<dbReference type="CDD" id="cd07786">
    <property type="entry name" value="FGGY_EcGK_like"/>
    <property type="match status" value="1"/>
</dbReference>
<feature type="binding site" evidence="11">
    <location>
        <position position="311"/>
    </location>
    <ligand>
        <name>ATP</name>
        <dbReference type="ChEBI" id="CHEBI:30616"/>
    </ligand>
</feature>
<dbReference type="GO" id="GO:0019563">
    <property type="term" value="P:glycerol catabolic process"/>
    <property type="evidence" value="ECO:0007669"/>
    <property type="project" value="UniProtKB-UniRule"/>
</dbReference>
<evidence type="ECO:0000256" key="12">
    <source>
        <dbReference type="RuleBase" id="RU003733"/>
    </source>
</evidence>
<feature type="binding site" evidence="11">
    <location>
        <position position="12"/>
    </location>
    <ligand>
        <name>sn-glycerol 3-phosphate</name>
        <dbReference type="ChEBI" id="CHEBI:57597"/>
    </ligand>
</feature>
<dbReference type="InterPro" id="IPR018485">
    <property type="entry name" value="FGGY_C"/>
</dbReference>
<feature type="binding site" evidence="11">
    <location>
        <position position="82"/>
    </location>
    <ligand>
        <name>glycerol</name>
        <dbReference type="ChEBI" id="CHEBI:17754"/>
    </ligand>
</feature>
<feature type="binding site" evidence="11">
    <location>
        <position position="12"/>
    </location>
    <ligand>
        <name>ATP</name>
        <dbReference type="ChEBI" id="CHEBI:30616"/>
    </ligand>
</feature>
<feature type="domain" description="Carbohydrate kinase FGGY N-terminal" evidence="13">
    <location>
        <begin position="4"/>
        <end position="249"/>
    </location>
</feature>
<dbReference type="AlphaFoldDB" id="A0A9D0ZC44"/>
<comment type="function">
    <text evidence="9 11">Key enzyme in the regulation of glycerol uptake and metabolism. Catalyzes the phosphorylation of glycerol to yield sn-glycerol 3-phosphate.</text>
</comment>
<sequence length="497" mass="54739">MKKYVIALDQGTTSSRAVIFDRFARVIAVHGIEFPQIYPKPGWVEHDPDVILSTQKEALQTAVKLSGVPVEEIAAIGITNQRETTVLWDRRTGRPVYNAIVWQCRRTAPIVEQLRAQGLEEYIRETTGLLPDAYFAGTKLKWLLDELNLHERAERGDLCFGTIDSWLAWNLIEGRPHVTDVSNASRTMLLNIHKVDWDETLLEELNIPAAVLPRIVDTSGVIGMLDPEILGRPIPVAAMAGDQQSALFGQACFEEGMMKNTYGTGCFLLVNTGEQPVRSKSGLLTTVAWRIGGKTHYALEGSVFVGGAAVQWLRDEMHLIERAADSEAVATSVPDNGGVYLVPAFTGLGAPYWDMYSRGMLIGLTRGTGRAHVVRAALESIALQSADLVDAMVKDCGFTPRGLRVDGGASANNFLMQFQCDVLGVPVVRPAVIETTALGAAMLAGLAVGIWKDLDELTGIWNADVRLTPQMEPAQREKILRQWHRAVERCQRWVEVE</sequence>
<feature type="domain" description="Carbohydrate kinase FGGY C-terminal" evidence="14">
    <location>
        <begin position="259"/>
        <end position="447"/>
    </location>
</feature>
<feature type="binding site" evidence="11">
    <location>
        <position position="242"/>
    </location>
    <ligand>
        <name>glycerol</name>
        <dbReference type="ChEBI" id="CHEBI:17754"/>
    </ligand>
</feature>
<evidence type="ECO:0000256" key="9">
    <source>
        <dbReference type="ARBA" id="ARBA00054633"/>
    </source>
</evidence>
<dbReference type="InterPro" id="IPR018483">
    <property type="entry name" value="Carb_kinase_FGGY_CS"/>
</dbReference>
<feature type="binding site" evidence="11">
    <location>
        <position position="12"/>
    </location>
    <ligand>
        <name>ADP</name>
        <dbReference type="ChEBI" id="CHEBI:456216"/>
    </ligand>
</feature>
<feature type="binding site" evidence="11">
    <location>
        <position position="307"/>
    </location>
    <ligand>
        <name>ADP</name>
        <dbReference type="ChEBI" id="CHEBI:456216"/>
    </ligand>
</feature>
<dbReference type="GO" id="GO:0005829">
    <property type="term" value="C:cytosol"/>
    <property type="evidence" value="ECO:0007669"/>
    <property type="project" value="TreeGrafter"/>
</dbReference>
<evidence type="ECO:0000256" key="4">
    <source>
        <dbReference type="ARBA" id="ARBA00022741"/>
    </source>
</evidence>
<dbReference type="PIRSF" id="PIRSF000538">
    <property type="entry name" value="GlpK"/>
    <property type="match status" value="1"/>
</dbReference>
<dbReference type="InterPro" id="IPR005999">
    <property type="entry name" value="Glycerol_kin"/>
</dbReference>
<dbReference type="InterPro" id="IPR043129">
    <property type="entry name" value="ATPase_NBD"/>
</dbReference>
<dbReference type="PANTHER" id="PTHR10196:SF69">
    <property type="entry name" value="GLYCEROL KINASE"/>
    <property type="match status" value="1"/>
</dbReference>
<feature type="binding site" evidence="11">
    <location>
        <position position="16"/>
    </location>
    <ligand>
        <name>ADP</name>
        <dbReference type="ChEBI" id="CHEBI:456216"/>
    </ligand>
</feature>
<keyword evidence="6 11" id="KW-0319">Glycerol metabolism</keyword>
<feature type="binding site" evidence="11">
    <location>
        <position position="82"/>
    </location>
    <ligand>
        <name>sn-glycerol 3-phosphate</name>
        <dbReference type="ChEBI" id="CHEBI:57597"/>
    </ligand>
</feature>
<protein>
    <recommendedName>
        <fullName evidence="11">Glycerol kinase</fullName>
        <ecNumber evidence="11">2.7.1.30</ecNumber>
    </recommendedName>
    <alternativeName>
        <fullName evidence="11">ATP:glycerol 3-phosphotransferase</fullName>
    </alternativeName>
    <alternativeName>
        <fullName evidence="11">Glycerokinase</fullName>
        <shortName evidence="11">GK</shortName>
    </alternativeName>
</protein>
<comment type="activity regulation">
    <text evidence="11">Activated by phosphorylation and inhibited by fructose 1,6-bisphosphate (FBP).</text>
</comment>
<feature type="binding site" evidence="11">
    <location>
        <position position="412"/>
    </location>
    <ligand>
        <name>ADP</name>
        <dbReference type="ChEBI" id="CHEBI:456216"/>
    </ligand>
</feature>
<dbReference type="InterPro" id="IPR000577">
    <property type="entry name" value="Carb_kinase_FGGY"/>
</dbReference>
<evidence type="ECO:0000256" key="5">
    <source>
        <dbReference type="ARBA" id="ARBA00022777"/>
    </source>
</evidence>
<dbReference type="FunFam" id="3.30.420.40:FF:000007">
    <property type="entry name" value="Glycerol kinase"/>
    <property type="match status" value="1"/>
</dbReference>
<reference evidence="15" key="1">
    <citation type="submission" date="2020-10" db="EMBL/GenBank/DDBJ databases">
        <authorList>
            <person name="Gilroy R."/>
        </authorList>
    </citation>
    <scope>NUCLEOTIDE SEQUENCE</scope>
    <source>
        <strain evidence="15">ChiSxjej2B14-6234</strain>
    </source>
</reference>
<keyword evidence="3 11" id="KW-0808">Transferase</keyword>
<dbReference type="GO" id="GO:0005524">
    <property type="term" value="F:ATP binding"/>
    <property type="evidence" value="ECO:0007669"/>
    <property type="project" value="UniProtKB-UniRule"/>
</dbReference>
<dbReference type="NCBIfam" id="NF000756">
    <property type="entry name" value="PRK00047.1"/>
    <property type="match status" value="1"/>
</dbReference>
<feature type="binding site" evidence="11">
    <location>
        <position position="408"/>
    </location>
    <ligand>
        <name>ATP</name>
        <dbReference type="ChEBI" id="CHEBI:30616"/>
    </ligand>
</feature>
<comment type="caution">
    <text evidence="15">The sequence shown here is derived from an EMBL/GenBank/DDBJ whole genome shotgun (WGS) entry which is preliminary data.</text>
</comment>
<evidence type="ECO:0000256" key="8">
    <source>
        <dbReference type="ARBA" id="ARBA00052101"/>
    </source>
</evidence>
<dbReference type="EC" id="2.7.1.30" evidence="11"/>
<dbReference type="FunFam" id="3.30.420.40:FF:000008">
    <property type="entry name" value="Glycerol kinase"/>
    <property type="match status" value="1"/>
</dbReference>
<dbReference type="Pfam" id="PF00370">
    <property type="entry name" value="FGGY_N"/>
    <property type="match status" value="1"/>
</dbReference>
<comment type="subunit">
    <text evidence="10 11">Homotetramer and homodimer (in equilibrium).</text>
</comment>
<dbReference type="PROSITE" id="PS00445">
    <property type="entry name" value="FGGY_KINASES_2"/>
    <property type="match status" value="1"/>
</dbReference>
<evidence type="ECO:0000259" key="14">
    <source>
        <dbReference type="Pfam" id="PF02782"/>
    </source>
</evidence>
<reference evidence="15" key="2">
    <citation type="journal article" date="2021" name="PeerJ">
        <title>Extensive microbial diversity within the chicken gut microbiome revealed by metagenomics and culture.</title>
        <authorList>
            <person name="Gilroy R."/>
            <person name="Ravi A."/>
            <person name="Getino M."/>
            <person name="Pursley I."/>
            <person name="Horton D.L."/>
            <person name="Alikhan N.F."/>
            <person name="Baker D."/>
            <person name="Gharbi K."/>
            <person name="Hall N."/>
            <person name="Watson M."/>
            <person name="Adriaenssens E.M."/>
            <person name="Foster-Nyarko E."/>
            <person name="Jarju S."/>
            <person name="Secka A."/>
            <person name="Antonio M."/>
            <person name="Oren A."/>
            <person name="Chaudhuri R.R."/>
            <person name="La Ragione R."/>
            <person name="Hildebrand F."/>
            <person name="Pallen M.J."/>
        </authorList>
    </citation>
    <scope>NUCLEOTIDE SEQUENCE</scope>
    <source>
        <strain evidence="15">ChiSxjej2B14-6234</strain>
    </source>
</reference>
<dbReference type="Pfam" id="PF02782">
    <property type="entry name" value="FGGY_C"/>
    <property type="match status" value="1"/>
</dbReference>
<feature type="binding site" evidence="11">
    <location>
        <position position="134"/>
    </location>
    <ligand>
        <name>sn-glycerol 3-phosphate</name>
        <dbReference type="ChEBI" id="CHEBI:57597"/>
    </ligand>
</feature>
<feature type="binding site" evidence="11">
    <location>
        <position position="243"/>
    </location>
    <ligand>
        <name>glycerol</name>
        <dbReference type="ChEBI" id="CHEBI:17754"/>
    </ligand>
</feature>
<dbReference type="NCBIfam" id="TIGR01311">
    <property type="entry name" value="glycerol_kin"/>
    <property type="match status" value="1"/>
</dbReference>
<evidence type="ECO:0000313" key="15">
    <source>
        <dbReference type="EMBL" id="HIQ72685.1"/>
    </source>
</evidence>
<feature type="binding site" evidence="11">
    <location>
        <position position="242"/>
    </location>
    <ligand>
        <name>sn-glycerol 3-phosphate</name>
        <dbReference type="ChEBI" id="CHEBI:57597"/>
    </ligand>
</feature>
<organism evidence="15 16">
    <name type="scientific">Candidatus Onthenecus intestinigallinarum</name>
    <dbReference type="NCBI Taxonomy" id="2840875"/>
    <lineage>
        <taxon>Bacteria</taxon>
        <taxon>Bacillati</taxon>
        <taxon>Bacillota</taxon>
        <taxon>Clostridia</taxon>
        <taxon>Eubacteriales</taxon>
        <taxon>Candidatus Onthenecus</taxon>
    </lineage>
</organism>
<feature type="binding site" evidence="11">
    <location>
        <position position="14"/>
    </location>
    <ligand>
        <name>ATP</name>
        <dbReference type="ChEBI" id="CHEBI:30616"/>
    </ligand>
</feature>
<evidence type="ECO:0000256" key="11">
    <source>
        <dbReference type="HAMAP-Rule" id="MF_00186"/>
    </source>
</evidence>
<feature type="binding site" evidence="11">
    <location>
        <position position="264"/>
    </location>
    <ligand>
        <name>ADP</name>
        <dbReference type="ChEBI" id="CHEBI:456216"/>
    </ligand>
</feature>
<dbReference type="PANTHER" id="PTHR10196">
    <property type="entry name" value="SUGAR KINASE"/>
    <property type="match status" value="1"/>
</dbReference>
<comment type="similarity">
    <text evidence="2 11 12">Belongs to the FGGY kinase family.</text>
</comment>
<feature type="binding site" evidence="11">
    <location>
        <position position="307"/>
    </location>
    <ligand>
        <name>ATP</name>
        <dbReference type="ChEBI" id="CHEBI:30616"/>
    </ligand>
</feature>
<feature type="binding site" evidence="11">
    <location>
        <position position="264"/>
    </location>
    <ligand>
        <name>ATP</name>
        <dbReference type="ChEBI" id="CHEBI:30616"/>
    </ligand>
</feature>
<dbReference type="Gene3D" id="3.30.420.40">
    <property type="match status" value="2"/>
</dbReference>
<dbReference type="HAMAP" id="MF_00186">
    <property type="entry name" value="Glycerol_kin"/>
    <property type="match status" value="1"/>
</dbReference>
<proteinExistence type="inferred from homology"/>
<evidence type="ECO:0000256" key="6">
    <source>
        <dbReference type="ARBA" id="ARBA00022798"/>
    </source>
</evidence>
<dbReference type="EMBL" id="DVFJ01000037">
    <property type="protein sequence ID" value="HIQ72685.1"/>
    <property type="molecule type" value="Genomic_DNA"/>
</dbReference>
<feature type="binding site" evidence="11">
    <location>
        <position position="134"/>
    </location>
    <ligand>
        <name>glycerol</name>
        <dbReference type="ChEBI" id="CHEBI:17754"/>
    </ligand>
</feature>
<name>A0A9D0ZC44_9FIRM</name>
<gene>
    <name evidence="11 15" type="primary">glpK</name>
    <name evidence="15" type="ORF">IAB73_10820</name>
</gene>
<dbReference type="GO" id="GO:0006072">
    <property type="term" value="P:glycerol-3-phosphate metabolic process"/>
    <property type="evidence" value="ECO:0007669"/>
    <property type="project" value="InterPro"/>
</dbReference>
<keyword evidence="7 11" id="KW-0067">ATP-binding</keyword>
<dbReference type="InterPro" id="IPR018484">
    <property type="entry name" value="FGGY_N"/>
</dbReference>
<evidence type="ECO:0000256" key="10">
    <source>
        <dbReference type="ARBA" id="ARBA00063665"/>
    </source>
</evidence>
<keyword evidence="5 11" id="KW-0418">Kinase</keyword>
<dbReference type="Proteomes" id="UP000886887">
    <property type="component" value="Unassembled WGS sequence"/>
</dbReference>
<evidence type="ECO:0000256" key="3">
    <source>
        <dbReference type="ARBA" id="ARBA00022679"/>
    </source>
</evidence>
<feature type="binding site" evidence="11">
    <location>
        <position position="408"/>
    </location>
    <ligand>
        <name>ADP</name>
        <dbReference type="ChEBI" id="CHEBI:456216"/>
    </ligand>
</feature>
<evidence type="ECO:0000256" key="2">
    <source>
        <dbReference type="ARBA" id="ARBA00009156"/>
    </source>
</evidence>
<evidence type="ECO:0000256" key="7">
    <source>
        <dbReference type="ARBA" id="ARBA00022840"/>
    </source>
</evidence>
<evidence type="ECO:0000256" key="1">
    <source>
        <dbReference type="ARBA" id="ARBA00005190"/>
    </source>
</evidence>
<evidence type="ECO:0000313" key="16">
    <source>
        <dbReference type="Proteomes" id="UP000886887"/>
    </source>
</evidence>
<comment type="catalytic activity">
    <reaction evidence="8 11">
        <text>glycerol + ATP = sn-glycerol 3-phosphate + ADP + H(+)</text>
        <dbReference type="Rhea" id="RHEA:21644"/>
        <dbReference type="ChEBI" id="CHEBI:15378"/>
        <dbReference type="ChEBI" id="CHEBI:17754"/>
        <dbReference type="ChEBI" id="CHEBI:30616"/>
        <dbReference type="ChEBI" id="CHEBI:57597"/>
        <dbReference type="ChEBI" id="CHEBI:456216"/>
        <dbReference type="EC" id="2.7.1.30"/>
    </reaction>
</comment>
<dbReference type="GO" id="GO:0004370">
    <property type="term" value="F:glycerol kinase activity"/>
    <property type="evidence" value="ECO:0007669"/>
    <property type="project" value="UniProtKB-UniRule"/>
</dbReference>
<feature type="binding site" evidence="11">
    <location>
        <position position="13"/>
    </location>
    <ligand>
        <name>ATP</name>
        <dbReference type="ChEBI" id="CHEBI:30616"/>
    </ligand>
</feature>
<keyword evidence="4 11" id="KW-0547">Nucleotide-binding</keyword>
<dbReference type="SUPFAM" id="SSF53067">
    <property type="entry name" value="Actin-like ATPase domain"/>
    <property type="match status" value="2"/>
</dbReference>
<accession>A0A9D0ZC44</accession>
<comment type="pathway">
    <text evidence="1 11">Polyol metabolism; glycerol degradation via glycerol kinase pathway; sn-glycerol 3-phosphate from glycerol: step 1/1.</text>
</comment>
<feature type="binding site" evidence="11">
    <location>
        <position position="83"/>
    </location>
    <ligand>
        <name>sn-glycerol 3-phosphate</name>
        <dbReference type="ChEBI" id="CHEBI:57597"/>
    </ligand>
</feature>
<feature type="binding site" evidence="11">
    <location>
        <position position="83"/>
    </location>
    <ligand>
        <name>glycerol</name>
        <dbReference type="ChEBI" id="CHEBI:17754"/>
    </ligand>
</feature>